<organism evidence="2 3">
    <name type="scientific">Mesorhizobium delmotii</name>
    <dbReference type="NCBI Taxonomy" id="1631247"/>
    <lineage>
        <taxon>Bacteria</taxon>
        <taxon>Pseudomonadati</taxon>
        <taxon>Pseudomonadota</taxon>
        <taxon>Alphaproteobacteria</taxon>
        <taxon>Hyphomicrobiales</taxon>
        <taxon>Phyllobacteriaceae</taxon>
        <taxon>Mesorhizobium</taxon>
    </lineage>
</organism>
<sequence>MAARPFRFACNGFPMVPDNARTGSVGMAVKRDRTRIEVRDTAVESETSAGSPAVAHAAILRLARLIGRQIAREQFEPRLTAERRTKAGTRSDDRP</sequence>
<dbReference type="EMBL" id="FUIG01000093">
    <property type="protein sequence ID" value="SJM35590.1"/>
    <property type="molecule type" value="Genomic_DNA"/>
</dbReference>
<gene>
    <name evidence="2" type="ORF">BQ8482_800013</name>
</gene>
<accession>A0A2P9AWU5</accession>
<evidence type="ECO:0000313" key="2">
    <source>
        <dbReference type="EMBL" id="SJM35590.1"/>
    </source>
</evidence>
<dbReference type="AlphaFoldDB" id="A0A2P9AWU5"/>
<name>A0A2P9AWU5_9HYPH</name>
<reference evidence="3" key="1">
    <citation type="submission" date="2016-12" db="EMBL/GenBank/DDBJ databases">
        <authorList>
            <person name="Brunel B."/>
        </authorList>
    </citation>
    <scope>NUCLEOTIDE SEQUENCE [LARGE SCALE GENOMIC DNA]</scope>
</reference>
<evidence type="ECO:0000313" key="3">
    <source>
        <dbReference type="Proteomes" id="UP000245698"/>
    </source>
</evidence>
<protein>
    <submittedName>
        <fullName evidence="2">Uncharacterized protein</fullName>
    </submittedName>
</protein>
<keyword evidence="3" id="KW-1185">Reference proteome</keyword>
<evidence type="ECO:0000256" key="1">
    <source>
        <dbReference type="SAM" id="MobiDB-lite"/>
    </source>
</evidence>
<proteinExistence type="predicted"/>
<feature type="region of interest" description="Disordered" evidence="1">
    <location>
        <begin position="75"/>
        <end position="95"/>
    </location>
</feature>
<dbReference type="Proteomes" id="UP000245698">
    <property type="component" value="Unassembled WGS sequence"/>
</dbReference>